<dbReference type="InterPro" id="IPR036390">
    <property type="entry name" value="WH_DNA-bd_sf"/>
</dbReference>
<dbReference type="CDD" id="cd00090">
    <property type="entry name" value="HTH_ARSR"/>
    <property type="match status" value="1"/>
</dbReference>
<gene>
    <name evidence="2" type="ORF">OdinLCB4_006125</name>
</gene>
<reference evidence="2" key="1">
    <citation type="journal article" date="2017" name="Nature">
        <title>Asgard archaea illuminate the origin of eukaryotic cellular complexity.</title>
        <authorList>
            <person name="Zaremba-Niedzwiedzka K."/>
            <person name="Caceres E.F."/>
            <person name="Saw J.H."/>
            <person name="Backstrom D."/>
            <person name="Juzokaite L."/>
            <person name="Vancaester E."/>
            <person name="Seitz K.W."/>
            <person name="Anantharaman K."/>
            <person name="Starnawski P."/>
            <person name="Kjeldsen K.U."/>
            <person name="Scott M.B."/>
            <person name="Nunoura T."/>
            <person name="Banfield J.F."/>
            <person name="Schramm A."/>
            <person name="Baker B.J."/>
            <person name="Spang A."/>
            <person name="Ettema T.J.G."/>
        </authorList>
    </citation>
    <scope>NUCLEOTIDE SEQUENCE</scope>
    <source>
        <strain evidence="2">LCB_4</strain>
    </source>
</reference>
<organism evidence="2 3">
    <name type="scientific">Odinarchaeota yellowstonii (strain LCB_4)</name>
    <dbReference type="NCBI Taxonomy" id="1841599"/>
    <lineage>
        <taxon>Archaea</taxon>
        <taxon>Promethearchaeati</taxon>
        <taxon>Candidatus Odinarchaeota</taxon>
        <taxon>Candidatus Odinarchaeia</taxon>
        <taxon>Candidatus Odinarchaeales</taxon>
        <taxon>Candidatus Odinarchaeaceae</taxon>
        <taxon>Candidatus Odinarchaeum</taxon>
    </lineage>
</organism>
<dbReference type="GO" id="GO:0003700">
    <property type="term" value="F:DNA-binding transcription factor activity"/>
    <property type="evidence" value="ECO:0007669"/>
    <property type="project" value="InterPro"/>
</dbReference>
<dbReference type="EMBL" id="CP091871">
    <property type="protein sequence ID" value="WEU40046.1"/>
    <property type="molecule type" value="Genomic_DNA"/>
</dbReference>
<sequence length="216" mass="24437">MESVEKEIQSLKKQLTSLEGVKIDVTGLRLMLDKLVTLIEQQPIADKESINKIIKDDESVKQDALDRIIFESVSVSRRLQKGVVFLSSVKFFQNQAIPMYSTVVEFDGEDIVGDNEKTFERIADYLSALSNIDRIRILCALAERDRSAKEIQELSGKRGGSLYHHLNALIKQNLIEKIGNNYSLTENGREIMVIIGLINQQAIFLERSGSDFKSVF</sequence>
<proteinExistence type="predicted"/>
<dbReference type="InterPro" id="IPR001845">
    <property type="entry name" value="HTH_ArsR_DNA-bd_dom"/>
</dbReference>
<protein>
    <submittedName>
        <fullName evidence="2">Winged helix-turn-helix domain-containing protein</fullName>
    </submittedName>
</protein>
<dbReference type="Gene3D" id="1.10.10.10">
    <property type="entry name" value="Winged helix-like DNA-binding domain superfamily/Winged helix DNA-binding domain"/>
    <property type="match status" value="1"/>
</dbReference>
<evidence type="ECO:0000259" key="1">
    <source>
        <dbReference type="Pfam" id="PF01022"/>
    </source>
</evidence>
<dbReference type="InterPro" id="IPR011991">
    <property type="entry name" value="ArsR-like_HTH"/>
</dbReference>
<dbReference type="Pfam" id="PF01022">
    <property type="entry name" value="HTH_5"/>
    <property type="match status" value="1"/>
</dbReference>
<reference evidence="2" key="2">
    <citation type="journal article" date="2022" name="Nat. Microbiol.">
        <title>A closed Candidatus Odinarchaeum chromosome exposes Asgard archaeal viruses.</title>
        <authorList>
            <person name="Tamarit D."/>
            <person name="Caceres E.F."/>
            <person name="Krupovic M."/>
            <person name="Nijland R."/>
            <person name="Eme L."/>
            <person name="Robinson N.P."/>
            <person name="Ettema T.J.G."/>
        </authorList>
    </citation>
    <scope>NUCLEOTIDE SEQUENCE</scope>
    <source>
        <strain evidence="2">LCB_4</strain>
    </source>
</reference>
<dbReference type="AlphaFoldDB" id="A0AAF0IB69"/>
<dbReference type="InterPro" id="IPR036388">
    <property type="entry name" value="WH-like_DNA-bd_sf"/>
</dbReference>
<dbReference type="Proteomes" id="UP000186851">
    <property type="component" value="Chromosome"/>
</dbReference>
<evidence type="ECO:0000313" key="3">
    <source>
        <dbReference type="Proteomes" id="UP000186851"/>
    </source>
</evidence>
<dbReference type="SUPFAM" id="SSF46785">
    <property type="entry name" value="Winged helix' DNA-binding domain"/>
    <property type="match status" value="1"/>
</dbReference>
<evidence type="ECO:0000313" key="2">
    <source>
        <dbReference type="EMBL" id="WEU40046.1"/>
    </source>
</evidence>
<accession>A0AAF0IB69</accession>
<dbReference type="KEGG" id="oyw:OdinLCB4_006125"/>
<feature type="domain" description="HTH arsR-type" evidence="1">
    <location>
        <begin position="134"/>
        <end position="177"/>
    </location>
</feature>
<name>A0AAF0IB69_ODILC</name>